<evidence type="ECO:0000313" key="6">
    <source>
        <dbReference type="Proteomes" id="UP001367676"/>
    </source>
</evidence>
<reference evidence="5 6" key="1">
    <citation type="submission" date="2024-03" db="EMBL/GenBank/DDBJ databases">
        <title>Adaptation during the transition from Ophiocordyceps entomopathogen to insect associate is accompanied by gene loss and intensified selection.</title>
        <authorList>
            <person name="Ward C.M."/>
            <person name="Onetto C.A."/>
            <person name="Borneman A.R."/>
        </authorList>
    </citation>
    <scope>NUCLEOTIDE SEQUENCE [LARGE SCALE GENOMIC DNA]</scope>
    <source>
        <strain evidence="5">AWRI1</strain>
        <tissue evidence="5">Single Adult Female</tissue>
    </source>
</reference>
<sequence length="369" mass="41728">MGDVDANIMKTLLEILSKSSLPAPKIEALEFLLGLTASPEGMKAIYDYANMIFSTVTKSLFDENLDVARKAGSILINVSAEKRGAELLLSSETTNFNVSHNICKMDQCCGLLSSLLEIVLHRNNAVCESSCIVLSNLSRSANNARKIYECFQNPNNAVYTLISRAVKTDAPVDHLSSVLSNLSQLEEVRTNFLNSTDDTMYKLLSLIDFKDSLIRRQGAVGIIRNLSFYNSNHEKLLNSESDLLAKILLPLAGPEEFDDEDNEKLPLDLQYLPADKIREPNKDLRKMLIEICMQLAATASGRKIMRDYNVYVIFREYHKWETDCDCLQLIEDFVNVLIRTEEEIGVDNLRDEELLDRQNEEESSDYVYV</sequence>
<accession>A0AAN9Y4P8</accession>
<dbReference type="Proteomes" id="UP001367676">
    <property type="component" value="Unassembled WGS sequence"/>
</dbReference>
<evidence type="ECO:0000256" key="2">
    <source>
        <dbReference type="ARBA" id="ARBA00014076"/>
    </source>
</evidence>
<dbReference type="InterPro" id="IPR016024">
    <property type="entry name" value="ARM-type_fold"/>
</dbReference>
<proteinExistence type="inferred from homology"/>
<dbReference type="SUPFAM" id="SSF48371">
    <property type="entry name" value="ARM repeat"/>
    <property type="match status" value="1"/>
</dbReference>
<dbReference type="Gene3D" id="1.25.10.10">
    <property type="entry name" value="Leucine-rich Repeat Variant"/>
    <property type="match status" value="1"/>
</dbReference>
<keyword evidence="6" id="KW-1185">Reference proteome</keyword>
<gene>
    <name evidence="5" type="ORF">V9T40_001556</name>
</gene>
<name>A0AAN9Y4P8_9HEMI</name>
<evidence type="ECO:0000259" key="3">
    <source>
        <dbReference type="Pfam" id="PF04063"/>
    </source>
</evidence>
<dbReference type="PANTHER" id="PTHR13387">
    <property type="entry name" value="PROTEIN HGH1 HOMOLOG"/>
    <property type="match status" value="1"/>
</dbReference>
<dbReference type="InterPro" id="IPR011989">
    <property type="entry name" value="ARM-like"/>
</dbReference>
<feature type="domain" description="Protein HGH1 C-terminal" evidence="4">
    <location>
        <begin position="293"/>
        <end position="344"/>
    </location>
</feature>
<dbReference type="AlphaFoldDB" id="A0AAN9Y4P8"/>
<dbReference type="EMBL" id="JBBCAQ010000019">
    <property type="protein sequence ID" value="KAK7595123.1"/>
    <property type="molecule type" value="Genomic_DNA"/>
</dbReference>
<dbReference type="InterPro" id="IPR007206">
    <property type="entry name" value="Protein_HGH1_C"/>
</dbReference>
<dbReference type="Pfam" id="PF04064">
    <property type="entry name" value="DUF384"/>
    <property type="match status" value="1"/>
</dbReference>
<organism evidence="5 6">
    <name type="scientific">Parthenolecanium corni</name>
    <dbReference type="NCBI Taxonomy" id="536013"/>
    <lineage>
        <taxon>Eukaryota</taxon>
        <taxon>Metazoa</taxon>
        <taxon>Ecdysozoa</taxon>
        <taxon>Arthropoda</taxon>
        <taxon>Hexapoda</taxon>
        <taxon>Insecta</taxon>
        <taxon>Pterygota</taxon>
        <taxon>Neoptera</taxon>
        <taxon>Paraneoptera</taxon>
        <taxon>Hemiptera</taxon>
        <taxon>Sternorrhyncha</taxon>
        <taxon>Coccoidea</taxon>
        <taxon>Coccidae</taxon>
        <taxon>Parthenolecanium</taxon>
    </lineage>
</organism>
<dbReference type="InterPro" id="IPR007205">
    <property type="entry name" value="Protein_HGH1_N"/>
</dbReference>
<dbReference type="InterPro" id="IPR039717">
    <property type="entry name" value="Hgh1"/>
</dbReference>
<evidence type="ECO:0000313" key="5">
    <source>
        <dbReference type="EMBL" id="KAK7595123.1"/>
    </source>
</evidence>
<evidence type="ECO:0000259" key="4">
    <source>
        <dbReference type="Pfam" id="PF04064"/>
    </source>
</evidence>
<evidence type="ECO:0000256" key="1">
    <source>
        <dbReference type="ARBA" id="ARBA00006712"/>
    </source>
</evidence>
<comment type="similarity">
    <text evidence="1">Belongs to the HGH1 family.</text>
</comment>
<dbReference type="Pfam" id="PF04063">
    <property type="entry name" value="DUF383"/>
    <property type="match status" value="1"/>
</dbReference>
<feature type="domain" description="Protein HGH1 N-terminal" evidence="3">
    <location>
        <begin position="120"/>
        <end position="286"/>
    </location>
</feature>
<comment type="caution">
    <text evidence="5">The sequence shown here is derived from an EMBL/GenBank/DDBJ whole genome shotgun (WGS) entry which is preliminary data.</text>
</comment>
<protein>
    <recommendedName>
        <fullName evidence="2">Protein HGH1 homolog</fullName>
    </recommendedName>
</protein>
<dbReference type="PANTHER" id="PTHR13387:SF9">
    <property type="entry name" value="PROTEIN HGH1 HOMOLOG"/>
    <property type="match status" value="1"/>
</dbReference>